<dbReference type="InterPro" id="IPR057727">
    <property type="entry name" value="WCX_dom"/>
</dbReference>
<evidence type="ECO:0000259" key="2">
    <source>
        <dbReference type="Pfam" id="PF25583"/>
    </source>
</evidence>
<evidence type="ECO:0000313" key="3">
    <source>
        <dbReference type="EMBL" id="PKU51640.1"/>
    </source>
</evidence>
<gene>
    <name evidence="3" type="ORF">CRI88_13180</name>
</gene>
<accession>A0A2I0V021</accession>
<dbReference type="PROSITE" id="PS52050">
    <property type="entry name" value="WYL"/>
    <property type="match status" value="1"/>
</dbReference>
<dbReference type="InterPro" id="IPR051534">
    <property type="entry name" value="CBASS_pafABC_assoc_protein"/>
</dbReference>
<organism evidence="3 4">
    <name type="scientific">Lysinibacillus fusiformis</name>
    <dbReference type="NCBI Taxonomy" id="28031"/>
    <lineage>
        <taxon>Bacteria</taxon>
        <taxon>Bacillati</taxon>
        <taxon>Bacillota</taxon>
        <taxon>Bacilli</taxon>
        <taxon>Bacillales</taxon>
        <taxon>Bacillaceae</taxon>
        <taxon>Lysinibacillus</taxon>
    </lineage>
</organism>
<dbReference type="RefSeq" id="WP_101966731.1">
    <property type="nucleotide sequence ID" value="NZ_PDFK01000003.1"/>
</dbReference>
<evidence type="ECO:0000313" key="4">
    <source>
        <dbReference type="Proteomes" id="UP000234956"/>
    </source>
</evidence>
<dbReference type="Proteomes" id="UP000234956">
    <property type="component" value="Unassembled WGS sequence"/>
</dbReference>
<dbReference type="Pfam" id="PF25583">
    <property type="entry name" value="WCX"/>
    <property type="match status" value="1"/>
</dbReference>
<proteinExistence type="predicted"/>
<dbReference type="InterPro" id="IPR026881">
    <property type="entry name" value="WYL_dom"/>
</dbReference>
<dbReference type="EMBL" id="PDFK01000003">
    <property type="protein sequence ID" value="PKU51640.1"/>
    <property type="molecule type" value="Genomic_DNA"/>
</dbReference>
<dbReference type="PANTHER" id="PTHR34580:SF1">
    <property type="entry name" value="PROTEIN PAFC"/>
    <property type="match status" value="1"/>
</dbReference>
<reference evidence="3 4" key="1">
    <citation type="submission" date="2017-10" db="EMBL/GenBank/DDBJ databases">
        <title>Draft genome of Lysinibacillus fusiformis strain Juneja, a laboratory-derived pathogen of Drosophila melanogaster.</title>
        <authorList>
            <person name="Smith B.R."/>
            <person name="Unckless R.L."/>
        </authorList>
    </citation>
    <scope>NUCLEOTIDE SEQUENCE [LARGE SCALE GENOMIC DNA]</scope>
    <source>
        <strain evidence="3 4">Juneja</strain>
    </source>
</reference>
<dbReference type="Pfam" id="PF13280">
    <property type="entry name" value="WYL"/>
    <property type="match status" value="1"/>
</dbReference>
<dbReference type="AlphaFoldDB" id="A0A2I0V021"/>
<feature type="domain" description="WCX" evidence="2">
    <location>
        <begin position="256"/>
        <end position="301"/>
    </location>
</feature>
<comment type="caution">
    <text evidence="3">The sequence shown here is derived from an EMBL/GenBank/DDBJ whole genome shotgun (WGS) entry which is preliminary data.</text>
</comment>
<feature type="domain" description="WYL" evidence="1">
    <location>
        <begin position="146"/>
        <end position="207"/>
    </location>
</feature>
<evidence type="ECO:0000259" key="1">
    <source>
        <dbReference type="Pfam" id="PF13280"/>
    </source>
</evidence>
<dbReference type="PANTHER" id="PTHR34580">
    <property type="match status" value="1"/>
</dbReference>
<protein>
    <submittedName>
        <fullName evidence="3">WYL domain-containing protein</fullName>
    </submittedName>
</protein>
<sequence length="308" mass="35940">MVDSQQSKGYRVLSIFDRLMDGQGINKKQEALTHQVGEKTIQRDIDEIRTYLRKAKLNCRLQYVRTEKVYKLIQTDHHRLSKEQVLVIIKILIQSRAFSKTEMNELLEKLISIVAANQDAQILLKEKSVEVDVQHNQSLVPFIWSISEAIQKNKVMTIDYVAEGESISTEKMVKPLAVIFSAPYFYVLADNQDSPTVYRMDRIQHLREQDKTFQIGELHKDQPLIDVSEPIRFLYRGKYPQTVFNRFPTAKLVSQNDHAYLFEANVFGNDINMWFLSQGADLEILEPIELREEMIETIQAMQQNYHCI</sequence>
<name>A0A2I0V021_9BACI</name>